<evidence type="ECO:0000256" key="7">
    <source>
        <dbReference type="ARBA" id="ARBA00049897"/>
    </source>
</evidence>
<evidence type="ECO:0000256" key="2">
    <source>
        <dbReference type="ARBA" id="ARBA00004948"/>
    </source>
</evidence>
<dbReference type="Proteomes" id="UP001432222">
    <property type="component" value="Chromosome"/>
</dbReference>
<evidence type="ECO:0000256" key="6">
    <source>
        <dbReference type="ARBA" id="ARBA00023270"/>
    </source>
</evidence>
<comment type="function">
    <text evidence="1">Catalyzes the rearrangement of 1-deoxy-D-xylulose 5-phosphate (DXP) to produce the thiazole phosphate moiety of thiamine. Sulfur is provided by the thiocarboxylate moiety of the carrier protein ThiS. In vitro, sulfur can be provided by H(2)S.</text>
</comment>
<dbReference type="PANTHER" id="PTHR34266:SF2">
    <property type="entry name" value="THIAZOLE SYNTHASE"/>
    <property type="match status" value="1"/>
</dbReference>
<evidence type="ECO:0000256" key="5">
    <source>
        <dbReference type="ARBA" id="ARBA00022977"/>
    </source>
</evidence>
<gene>
    <name evidence="9" type="ORF">OHA16_27300</name>
</gene>
<evidence type="ECO:0000256" key="1">
    <source>
        <dbReference type="ARBA" id="ARBA00002834"/>
    </source>
</evidence>
<evidence type="ECO:0000259" key="8">
    <source>
        <dbReference type="Pfam" id="PF05690"/>
    </source>
</evidence>
<organism evidence="9 10">
    <name type="scientific">Kitasatospora purpeofusca</name>
    <dbReference type="NCBI Taxonomy" id="67352"/>
    <lineage>
        <taxon>Bacteria</taxon>
        <taxon>Bacillati</taxon>
        <taxon>Actinomycetota</taxon>
        <taxon>Actinomycetes</taxon>
        <taxon>Kitasatosporales</taxon>
        <taxon>Streptomycetaceae</taxon>
        <taxon>Kitasatospora</taxon>
    </lineage>
</organism>
<feature type="domain" description="Thiazole synthase ThiG" evidence="8">
    <location>
        <begin position="69"/>
        <end position="241"/>
    </location>
</feature>
<evidence type="ECO:0000313" key="10">
    <source>
        <dbReference type="Proteomes" id="UP001432222"/>
    </source>
</evidence>
<comment type="catalytic activity">
    <reaction evidence="7">
        <text>[ThiS sulfur-carrier protein]-C-terminal-Gly-aminoethanethioate + 2-iminoacetate + 1-deoxy-D-xylulose 5-phosphate = [ThiS sulfur-carrier protein]-C-terminal Gly-Gly + 2-[(2R,5Z)-2-carboxy-4-methylthiazol-5(2H)-ylidene]ethyl phosphate + 2 H2O + H(+)</text>
        <dbReference type="Rhea" id="RHEA:26297"/>
        <dbReference type="Rhea" id="RHEA-COMP:12909"/>
        <dbReference type="Rhea" id="RHEA-COMP:19908"/>
        <dbReference type="ChEBI" id="CHEBI:15377"/>
        <dbReference type="ChEBI" id="CHEBI:15378"/>
        <dbReference type="ChEBI" id="CHEBI:57792"/>
        <dbReference type="ChEBI" id="CHEBI:62899"/>
        <dbReference type="ChEBI" id="CHEBI:77846"/>
        <dbReference type="ChEBI" id="CHEBI:90778"/>
        <dbReference type="ChEBI" id="CHEBI:232372"/>
        <dbReference type="EC" id="2.8.1.10"/>
    </reaction>
</comment>
<accession>A0ABZ1U570</accession>
<dbReference type="PANTHER" id="PTHR34266">
    <property type="entry name" value="THIAZOLE SYNTHASE"/>
    <property type="match status" value="1"/>
</dbReference>
<dbReference type="SUPFAM" id="SSF110399">
    <property type="entry name" value="ThiG-like"/>
    <property type="match status" value="1"/>
</dbReference>
<reference evidence="9" key="1">
    <citation type="submission" date="2022-10" db="EMBL/GenBank/DDBJ databases">
        <title>The complete genomes of actinobacterial strains from the NBC collection.</title>
        <authorList>
            <person name="Joergensen T.S."/>
            <person name="Alvarez Arevalo M."/>
            <person name="Sterndorff E.B."/>
            <person name="Faurdal D."/>
            <person name="Vuksanovic O."/>
            <person name="Mourched A.-S."/>
            <person name="Charusanti P."/>
            <person name="Shaw S."/>
            <person name="Blin K."/>
            <person name="Weber T."/>
        </authorList>
    </citation>
    <scope>NUCLEOTIDE SEQUENCE</scope>
    <source>
        <strain evidence="9">NBC_00222</strain>
    </source>
</reference>
<name>A0ABZ1U570_9ACTN</name>
<dbReference type="Gene3D" id="3.20.20.70">
    <property type="entry name" value="Aldolase class I"/>
    <property type="match status" value="1"/>
</dbReference>
<protein>
    <recommendedName>
        <fullName evidence="3">thiazole synthase</fullName>
        <ecNumber evidence="3">2.8.1.10</ecNumber>
    </recommendedName>
</protein>
<keyword evidence="6" id="KW-0704">Schiff base</keyword>
<evidence type="ECO:0000256" key="4">
    <source>
        <dbReference type="ARBA" id="ARBA00022679"/>
    </source>
</evidence>
<dbReference type="Pfam" id="PF05690">
    <property type="entry name" value="ThiG"/>
    <property type="match status" value="1"/>
</dbReference>
<proteinExistence type="predicted"/>
<dbReference type="InterPro" id="IPR013785">
    <property type="entry name" value="Aldolase_TIM"/>
</dbReference>
<dbReference type="EC" id="2.8.1.10" evidence="3"/>
<dbReference type="InterPro" id="IPR008867">
    <property type="entry name" value="ThiG"/>
</dbReference>
<keyword evidence="4" id="KW-0808">Transferase</keyword>
<evidence type="ECO:0000256" key="3">
    <source>
        <dbReference type="ARBA" id="ARBA00011960"/>
    </source>
</evidence>
<keyword evidence="5" id="KW-0784">Thiamine biosynthesis</keyword>
<evidence type="ECO:0000313" key="9">
    <source>
        <dbReference type="EMBL" id="WUQ86332.1"/>
    </source>
</evidence>
<keyword evidence="10" id="KW-1185">Reference proteome</keyword>
<sequence>MAGTIDVAGISLSRFWHCFGTERHRASLETVVGLLKASGTNVLPINTHQLDEARDRSALEHGFDGVSYDTLGEHVDTASYVKMLNINLRTSAGAAVDATKIAFEMTGERVLKLEVLNPSLRGSQDGEVVEAARILSAWDPSLIVLPLISNDLDTAKAAVDAGCPLLRVMGSDISSRAGITDSGVFEEICTLGVPVVLDGGIGEVEHLVRAAELGAAGALINSVLFDRDQAPVSVMEEFAAAADRIFGSDL</sequence>
<dbReference type="RefSeq" id="WP_328956959.1">
    <property type="nucleotide sequence ID" value="NZ_CP108110.1"/>
</dbReference>
<dbReference type="InterPro" id="IPR033983">
    <property type="entry name" value="Thiazole_synthase_ThiG"/>
</dbReference>
<dbReference type="EMBL" id="CP108110">
    <property type="protein sequence ID" value="WUQ86332.1"/>
    <property type="molecule type" value="Genomic_DNA"/>
</dbReference>
<comment type="pathway">
    <text evidence="2">Cofactor biosynthesis; thiamine diphosphate biosynthesis.</text>
</comment>